<proteinExistence type="predicted"/>
<organism evidence="1">
    <name type="scientific">Notodromas monacha</name>
    <dbReference type="NCBI Taxonomy" id="399045"/>
    <lineage>
        <taxon>Eukaryota</taxon>
        <taxon>Metazoa</taxon>
        <taxon>Ecdysozoa</taxon>
        <taxon>Arthropoda</taxon>
        <taxon>Crustacea</taxon>
        <taxon>Oligostraca</taxon>
        <taxon>Ostracoda</taxon>
        <taxon>Podocopa</taxon>
        <taxon>Podocopida</taxon>
        <taxon>Cypridocopina</taxon>
        <taxon>Cypridoidea</taxon>
        <taxon>Cyprididae</taxon>
        <taxon>Notodromas</taxon>
    </lineage>
</organism>
<dbReference type="EMBL" id="OA882315">
    <property type="protein sequence ID" value="CAD7274679.1"/>
    <property type="molecule type" value="Genomic_DNA"/>
</dbReference>
<dbReference type="AlphaFoldDB" id="A0A7R9BG43"/>
<keyword evidence="2" id="KW-1185">Reference proteome</keyword>
<dbReference type="Proteomes" id="UP000678499">
    <property type="component" value="Unassembled WGS sequence"/>
</dbReference>
<dbReference type="EMBL" id="CAJPEX010000278">
    <property type="protein sequence ID" value="CAG0914831.1"/>
    <property type="molecule type" value="Genomic_DNA"/>
</dbReference>
<name>A0A7R9BG43_9CRUS</name>
<protein>
    <submittedName>
        <fullName evidence="1">Uncharacterized protein</fullName>
    </submittedName>
</protein>
<accession>A0A7R9BG43</accession>
<sequence>MRHLTNCRTYVEFEETVSLDDFMVKAPRKNPPVQTDGKLHGILRNKTDKAKVNACVQVKLRDPSKHRTRRRSHKVHSGRAYVLQKQICEDQNAPLRKASKDYAHPTRTYSVVPVYVKYDFGQKKKSFHQPKLRDNNTQTSLRENRGTRFKSILKNKAPDELCDENILIPYSTPNRKQSTEYVKAVQETVEQHIKATNPGDYQIILNHNSICRAMHLQLALEIMSNYAQQPAIGNIYKLAKLYCALLNLKPSPNAEAKNMNTLFLDEGMDNLAKHPRDFRELKGRIHKVTNIEKPENPTAFPKATSVKERIRRMEHRIPWGNTGGQGDVTPEGNSCCRREDPIANRASAIESQMFLTVAPKESCAKIRYTRPKRCRKLVPGDPVSGGQLERYY</sequence>
<reference evidence="1" key="1">
    <citation type="submission" date="2020-11" db="EMBL/GenBank/DDBJ databases">
        <authorList>
            <person name="Tran Van P."/>
        </authorList>
    </citation>
    <scope>NUCLEOTIDE SEQUENCE</scope>
</reference>
<evidence type="ECO:0000313" key="1">
    <source>
        <dbReference type="EMBL" id="CAD7274679.1"/>
    </source>
</evidence>
<evidence type="ECO:0000313" key="2">
    <source>
        <dbReference type="Proteomes" id="UP000678499"/>
    </source>
</evidence>
<gene>
    <name evidence="1" type="ORF">NMOB1V02_LOCUS2502</name>
</gene>